<gene>
    <name evidence="4" type="primary">LOC120043421</name>
</gene>
<dbReference type="GeneID" id="120043421"/>
<dbReference type="PANTHER" id="PTHR28567">
    <property type="entry name" value="PROTEIN FAM53A-LIKE ISOFORM X1"/>
    <property type="match status" value="1"/>
</dbReference>
<dbReference type="KEGG" id="snh:120043421"/>
<dbReference type="GO" id="GO:0090263">
    <property type="term" value="P:positive regulation of canonical Wnt signaling pathway"/>
    <property type="evidence" value="ECO:0007669"/>
    <property type="project" value="TreeGrafter"/>
</dbReference>
<dbReference type="OrthoDB" id="9934966at2759"/>
<keyword evidence="3" id="KW-1185">Reference proteome</keyword>
<dbReference type="PANTHER" id="PTHR28567:SF1">
    <property type="entry name" value="PROTEIN FAM53B"/>
    <property type="match status" value="1"/>
</dbReference>
<reference evidence="4" key="1">
    <citation type="submission" date="2025-08" db="UniProtKB">
        <authorList>
            <consortium name="RefSeq"/>
        </authorList>
    </citation>
    <scope>IDENTIFICATION</scope>
    <source>
        <tissue evidence="4">White muscle</tissue>
    </source>
</reference>
<dbReference type="GO" id="GO:0006606">
    <property type="term" value="P:protein import into nucleus"/>
    <property type="evidence" value="ECO:0007669"/>
    <property type="project" value="TreeGrafter"/>
</dbReference>
<evidence type="ECO:0000256" key="1">
    <source>
        <dbReference type="ARBA" id="ARBA00010984"/>
    </source>
</evidence>
<dbReference type="GO" id="GO:0005634">
    <property type="term" value="C:nucleus"/>
    <property type="evidence" value="ECO:0007669"/>
    <property type="project" value="TreeGrafter"/>
</dbReference>
<protein>
    <submittedName>
        <fullName evidence="4">Protein FAM53B-like</fullName>
    </submittedName>
</protein>
<dbReference type="AlphaFoldDB" id="A0A8U0U9F3"/>
<evidence type="ECO:0000313" key="3">
    <source>
        <dbReference type="Proteomes" id="UP000808372"/>
    </source>
</evidence>
<comment type="similarity">
    <text evidence="1">Belongs to the FAM53 family.</text>
</comment>
<feature type="compositionally biased region" description="Polar residues" evidence="2">
    <location>
        <begin position="328"/>
        <end position="342"/>
    </location>
</feature>
<name>A0A8U0U9F3_SALNM</name>
<feature type="region of interest" description="Disordered" evidence="2">
    <location>
        <begin position="325"/>
        <end position="374"/>
    </location>
</feature>
<dbReference type="Proteomes" id="UP000808372">
    <property type="component" value="Unplaced"/>
</dbReference>
<sequence length="416" mass="44095">MCSLILIKAETMSLQGTSLFSCGVMETGSRWGDVDLGRVCCGALHHQRPSVESSCLENLWDVLPSEVLPSHYYQSSVRCGDRDAGLSPTSITSIPGTITSLLQDLSLGEASAASAPSPSAAPPSKRQCRSVSCSEDLGGCRSAWRPQGSGVWTAVAKRRCHSGGSVQRGFATGGGTRSQQLGFPAMQRSSSFSLPARSNTLSLDLTGFTPCPSSFSGLAPTSYSSEPPRPFLYLSHEQICLPEIQGGPASPLSSPDSTPEMKRRAGQGGLARSRSQPCVLSDKKMGMKRRRPADSHKQRPSLDLTKMTQKLRNFQSLSCPGITGDAGYQSTQGPPPLSTTDQCETDFASAGDQGLDDPTASSKEGGVVTSVSGEEDPAIWLSSPVCDDVTHWAATGTRKDVYQLGGDLDIDQIERN</sequence>
<proteinExistence type="inferred from homology"/>
<evidence type="ECO:0000256" key="2">
    <source>
        <dbReference type="SAM" id="MobiDB-lite"/>
    </source>
</evidence>
<dbReference type="Pfam" id="PF15242">
    <property type="entry name" value="FAM53"/>
    <property type="match status" value="1"/>
</dbReference>
<feature type="region of interest" description="Disordered" evidence="2">
    <location>
        <begin position="244"/>
        <end position="304"/>
    </location>
</feature>
<dbReference type="RefSeq" id="XP_038843929.1">
    <property type="nucleotide sequence ID" value="XM_038988001.1"/>
</dbReference>
<organism evidence="3 4">
    <name type="scientific">Salvelinus namaycush</name>
    <name type="common">Lake trout</name>
    <name type="synonym">Salmo namaycush</name>
    <dbReference type="NCBI Taxonomy" id="8040"/>
    <lineage>
        <taxon>Eukaryota</taxon>
        <taxon>Metazoa</taxon>
        <taxon>Chordata</taxon>
        <taxon>Craniata</taxon>
        <taxon>Vertebrata</taxon>
        <taxon>Euteleostomi</taxon>
        <taxon>Actinopterygii</taxon>
        <taxon>Neopterygii</taxon>
        <taxon>Teleostei</taxon>
        <taxon>Protacanthopterygii</taxon>
        <taxon>Salmoniformes</taxon>
        <taxon>Salmonidae</taxon>
        <taxon>Salmoninae</taxon>
        <taxon>Salvelinus</taxon>
    </lineage>
</organism>
<evidence type="ECO:0000313" key="4">
    <source>
        <dbReference type="RefSeq" id="XP_038843929.1"/>
    </source>
</evidence>
<accession>A0A8U0U9F3</accession>
<dbReference type="InterPro" id="IPR029356">
    <property type="entry name" value="FAM53"/>
</dbReference>